<keyword evidence="13 15" id="KW-0368">Histidine biosynthesis</keyword>
<evidence type="ECO:0000256" key="11">
    <source>
        <dbReference type="ARBA" id="ARBA00022741"/>
    </source>
</evidence>
<evidence type="ECO:0000256" key="6">
    <source>
        <dbReference type="ARBA" id="ARBA00020998"/>
    </source>
</evidence>
<evidence type="ECO:0000256" key="10">
    <source>
        <dbReference type="ARBA" id="ARBA00022679"/>
    </source>
</evidence>
<evidence type="ECO:0000313" key="17">
    <source>
        <dbReference type="EMBL" id="HGU52517.1"/>
    </source>
</evidence>
<evidence type="ECO:0000256" key="14">
    <source>
        <dbReference type="ARBA" id="ARBA00024861"/>
    </source>
</evidence>
<evidence type="ECO:0000259" key="16">
    <source>
        <dbReference type="Pfam" id="PF01634"/>
    </source>
</evidence>
<sequence length="204" mass="23087">MLRLAIPKGRLEEEVNSYLERAGYVFNEKTSIIYRSQELVGFLVRPFDVPTYLLQGAADIGFCGTDVLVETGVELLQPFYLPSELSKMVFAGPEDKEIPSGEVSIATKFPHITQRFCESKGWKCRIVTLKGSVELAPIVGLADFIVDITQTGRTLRENRLKVLEEILLIRLHVVLNPVSYRTKRAEIMNFLERLKRGIDDVKVS</sequence>
<comment type="pathway">
    <text evidence="3 15">Amino-acid biosynthesis; L-histidine biosynthesis; L-histidine from 5-phospho-alpha-D-ribose 1-diphosphate: step 1/9.</text>
</comment>
<feature type="domain" description="ATP phosphoribosyltransferase catalytic" evidence="16">
    <location>
        <begin position="45"/>
        <end position="195"/>
    </location>
</feature>
<keyword evidence="8 15" id="KW-0028">Amino-acid biosynthesis</keyword>
<dbReference type="EC" id="2.4.2.17" evidence="5 15"/>
<keyword evidence="12 15" id="KW-0067">ATP-binding</keyword>
<keyword evidence="11 15" id="KW-0547">Nucleotide-binding</keyword>
<accession>A0A7V4NG64</accession>
<dbReference type="InterPro" id="IPR024893">
    <property type="entry name" value="ATP_PRibTrfase_HisG_short"/>
</dbReference>
<dbReference type="InterPro" id="IPR001348">
    <property type="entry name" value="ATP_PRibTrfase_HisG"/>
</dbReference>
<evidence type="ECO:0000256" key="5">
    <source>
        <dbReference type="ARBA" id="ARBA00011946"/>
    </source>
</evidence>
<gene>
    <name evidence="15" type="primary">hisG</name>
    <name evidence="17" type="ORF">ENT78_03190</name>
</gene>
<dbReference type="FunFam" id="3.40.190.10:FF:000008">
    <property type="entry name" value="ATP phosphoribosyltransferase"/>
    <property type="match status" value="1"/>
</dbReference>
<dbReference type="GO" id="GO:0005737">
    <property type="term" value="C:cytoplasm"/>
    <property type="evidence" value="ECO:0007669"/>
    <property type="project" value="UniProtKB-SubCell"/>
</dbReference>
<dbReference type="GO" id="GO:0005524">
    <property type="term" value="F:ATP binding"/>
    <property type="evidence" value="ECO:0007669"/>
    <property type="project" value="UniProtKB-KW"/>
</dbReference>
<dbReference type="SUPFAM" id="SSF53850">
    <property type="entry name" value="Periplasmic binding protein-like II"/>
    <property type="match status" value="1"/>
</dbReference>
<comment type="domain">
    <text evidence="15">Lacks the C-terminal regulatory region which is replaced by HisZ.</text>
</comment>
<keyword evidence="10 15" id="KW-0808">Transferase</keyword>
<dbReference type="NCBIfam" id="TIGR00070">
    <property type="entry name" value="hisG"/>
    <property type="match status" value="1"/>
</dbReference>
<comment type="catalytic activity">
    <reaction evidence="1 15">
        <text>1-(5-phospho-beta-D-ribosyl)-ATP + diphosphate = 5-phospho-alpha-D-ribose 1-diphosphate + ATP</text>
        <dbReference type="Rhea" id="RHEA:18473"/>
        <dbReference type="ChEBI" id="CHEBI:30616"/>
        <dbReference type="ChEBI" id="CHEBI:33019"/>
        <dbReference type="ChEBI" id="CHEBI:58017"/>
        <dbReference type="ChEBI" id="CHEBI:73183"/>
        <dbReference type="EC" id="2.4.2.17"/>
    </reaction>
</comment>
<organism evidence="17">
    <name type="scientific">Fervidobacterium pennivorans</name>
    <dbReference type="NCBI Taxonomy" id="93466"/>
    <lineage>
        <taxon>Bacteria</taxon>
        <taxon>Thermotogati</taxon>
        <taxon>Thermotogota</taxon>
        <taxon>Thermotogae</taxon>
        <taxon>Thermotogales</taxon>
        <taxon>Fervidobacteriaceae</taxon>
        <taxon>Fervidobacterium</taxon>
    </lineage>
</organism>
<dbReference type="Gene3D" id="3.40.190.10">
    <property type="entry name" value="Periplasmic binding protein-like II"/>
    <property type="match status" value="2"/>
</dbReference>
<keyword evidence="9 15" id="KW-0328">Glycosyltransferase</keyword>
<comment type="similarity">
    <text evidence="4 15">Belongs to the ATP phosphoribosyltransferase family. Short subfamily.</text>
</comment>
<protein>
    <recommendedName>
        <fullName evidence="6 15">ATP phosphoribosyltransferase</fullName>
        <shortName evidence="15">ATP-PRT</shortName>
        <shortName evidence="15">ATP-PRTase</shortName>
        <ecNumber evidence="5 15">2.4.2.17</ecNumber>
    </recommendedName>
</protein>
<dbReference type="PANTHER" id="PTHR21403:SF8">
    <property type="entry name" value="ATP PHOSPHORIBOSYLTRANSFERASE"/>
    <property type="match status" value="1"/>
</dbReference>
<evidence type="ECO:0000256" key="4">
    <source>
        <dbReference type="ARBA" id="ARBA00009489"/>
    </source>
</evidence>
<comment type="caution">
    <text evidence="17">The sequence shown here is derived from an EMBL/GenBank/DDBJ whole genome shotgun (WGS) entry which is preliminary data.</text>
</comment>
<name>A0A7V4NG64_FERPE</name>
<dbReference type="PANTHER" id="PTHR21403">
    <property type="entry name" value="ATP PHOSPHORIBOSYLTRANSFERASE ATP-PRTASE"/>
    <property type="match status" value="1"/>
</dbReference>
<comment type="subcellular location">
    <subcellularLocation>
        <location evidence="2 15">Cytoplasm</location>
    </subcellularLocation>
</comment>
<comment type="function">
    <text evidence="14 15">Catalyzes the condensation of ATP and 5-phosphoribose 1-diphosphate to form N'-(5'-phosphoribosyl)-ATP (PR-ATP). Has a crucial role in the pathway because the rate of histidine biosynthesis seems to be controlled primarily by regulation of HisG enzymatic activity.</text>
</comment>
<dbReference type="EMBL" id="DSZZ01000149">
    <property type="protein sequence ID" value="HGU52517.1"/>
    <property type="molecule type" value="Genomic_DNA"/>
</dbReference>
<evidence type="ECO:0000256" key="3">
    <source>
        <dbReference type="ARBA" id="ARBA00004667"/>
    </source>
</evidence>
<comment type="subunit">
    <text evidence="15">Heteromultimer composed of HisG and HisZ subunits.</text>
</comment>
<dbReference type="InterPro" id="IPR018198">
    <property type="entry name" value="ATP_PRibTrfase_CS"/>
</dbReference>
<evidence type="ECO:0000256" key="1">
    <source>
        <dbReference type="ARBA" id="ARBA00000915"/>
    </source>
</evidence>
<evidence type="ECO:0000256" key="8">
    <source>
        <dbReference type="ARBA" id="ARBA00022605"/>
    </source>
</evidence>
<dbReference type="GO" id="GO:0000105">
    <property type="term" value="P:L-histidine biosynthetic process"/>
    <property type="evidence" value="ECO:0007669"/>
    <property type="project" value="UniProtKB-UniRule"/>
</dbReference>
<reference evidence="17" key="1">
    <citation type="journal article" date="2020" name="mSystems">
        <title>Genome- and Community-Level Interaction Insights into Carbon Utilization and Element Cycling Functions of Hydrothermarchaeota in Hydrothermal Sediment.</title>
        <authorList>
            <person name="Zhou Z."/>
            <person name="Liu Y."/>
            <person name="Xu W."/>
            <person name="Pan J."/>
            <person name="Luo Z.H."/>
            <person name="Li M."/>
        </authorList>
    </citation>
    <scope>NUCLEOTIDE SEQUENCE [LARGE SCALE GENOMIC DNA]</scope>
    <source>
        <strain evidence="17">SpSt-61</strain>
    </source>
</reference>
<evidence type="ECO:0000256" key="9">
    <source>
        <dbReference type="ARBA" id="ARBA00022676"/>
    </source>
</evidence>
<evidence type="ECO:0000256" key="15">
    <source>
        <dbReference type="HAMAP-Rule" id="MF_01018"/>
    </source>
</evidence>
<evidence type="ECO:0000256" key="7">
    <source>
        <dbReference type="ARBA" id="ARBA00022490"/>
    </source>
</evidence>
<keyword evidence="7 15" id="KW-0963">Cytoplasm</keyword>
<evidence type="ECO:0000256" key="12">
    <source>
        <dbReference type="ARBA" id="ARBA00022840"/>
    </source>
</evidence>
<dbReference type="PROSITE" id="PS01316">
    <property type="entry name" value="ATP_P_PHORIBOSYLTR"/>
    <property type="match status" value="1"/>
</dbReference>
<evidence type="ECO:0000256" key="2">
    <source>
        <dbReference type="ARBA" id="ARBA00004496"/>
    </source>
</evidence>
<dbReference type="Pfam" id="PF01634">
    <property type="entry name" value="HisG"/>
    <property type="match status" value="1"/>
</dbReference>
<evidence type="ECO:0000256" key="13">
    <source>
        <dbReference type="ARBA" id="ARBA00023102"/>
    </source>
</evidence>
<dbReference type="CDD" id="cd13595">
    <property type="entry name" value="PBP2_HisGs"/>
    <property type="match status" value="1"/>
</dbReference>
<dbReference type="UniPathway" id="UPA00031">
    <property type="reaction ID" value="UER00006"/>
</dbReference>
<dbReference type="AlphaFoldDB" id="A0A7V4NG64"/>
<dbReference type="GO" id="GO:0003879">
    <property type="term" value="F:ATP phosphoribosyltransferase activity"/>
    <property type="evidence" value="ECO:0007669"/>
    <property type="project" value="UniProtKB-UniRule"/>
</dbReference>
<dbReference type="HAMAP" id="MF_01018">
    <property type="entry name" value="HisG_Short"/>
    <property type="match status" value="1"/>
</dbReference>
<dbReference type="InterPro" id="IPR013820">
    <property type="entry name" value="ATP_PRibTrfase_cat"/>
</dbReference>
<proteinExistence type="inferred from homology"/>